<protein>
    <submittedName>
        <fullName evidence="7">Glycosyltransferase</fullName>
    </submittedName>
</protein>
<dbReference type="PANTHER" id="PTHR43646:SF2">
    <property type="entry name" value="GLYCOSYLTRANSFERASE 2-LIKE DOMAIN-CONTAINING PROTEIN"/>
    <property type="match status" value="1"/>
</dbReference>
<dbReference type="Proteomes" id="UP001500102">
    <property type="component" value="Unassembled WGS sequence"/>
</dbReference>
<keyword evidence="3" id="KW-0328">Glycosyltransferase</keyword>
<dbReference type="Gene3D" id="3.90.550.10">
    <property type="entry name" value="Spore Coat Polysaccharide Biosynthesis Protein SpsA, Chain A"/>
    <property type="match status" value="1"/>
</dbReference>
<evidence type="ECO:0000256" key="3">
    <source>
        <dbReference type="ARBA" id="ARBA00022676"/>
    </source>
</evidence>
<reference evidence="8" key="1">
    <citation type="journal article" date="2019" name="Int. J. Syst. Evol. Microbiol.">
        <title>The Global Catalogue of Microorganisms (GCM) 10K type strain sequencing project: providing services to taxonomists for standard genome sequencing and annotation.</title>
        <authorList>
            <consortium name="The Broad Institute Genomics Platform"/>
            <consortium name="The Broad Institute Genome Sequencing Center for Infectious Disease"/>
            <person name="Wu L."/>
            <person name="Ma J."/>
        </authorList>
    </citation>
    <scope>NUCLEOTIDE SEQUENCE [LARGE SCALE GENOMIC DNA]</scope>
    <source>
        <strain evidence="8">JCM 15921</strain>
    </source>
</reference>
<name>A0ABP5K7U1_9MICC</name>
<evidence type="ECO:0000256" key="2">
    <source>
        <dbReference type="ARBA" id="ARBA00022475"/>
    </source>
</evidence>
<organism evidence="7 8">
    <name type="scientific">Arthrobacter humicola</name>
    <dbReference type="NCBI Taxonomy" id="409291"/>
    <lineage>
        <taxon>Bacteria</taxon>
        <taxon>Bacillati</taxon>
        <taxon>Actinomycetota</taxon>
        <taxon>Actinomycetes</taxon>
        <taxon>Micrococcales</taxon>
        <taxon>Micrococcaceae</taxon>
        <taxon>Arthrobacter</taxon>
    </lineage>
</organism>
<evidence type="ECO:0000256" key="5">
    <source>
        <dbReference type="ARBA" id="ARBA00023136"/>
    </source>
</evidence>
<dbReference type="PANTHER" id="PTHR43646">
    <property type="entry name" value="GLYCOSYLTRANSFERASE"/>
    <property type="match status" value="1"/>
</dbReference>
<keyword evidence="4" id="KW-0808">Transferase</keyword>
<dbReference type="SUPFAM" id="SSF53448">
    <property type="entry name" value="Nucleotide-diphospho-sugar transferases"/>
    <property type="match status" value="1"/>
</dbReference>
<dbReference type="RefSeq" id="WP_237563268.1">
    <property type="nucleotide sequence ID" value="NZ_BAAAQB010000006.1"/>
</dbReference>
<sequence length="267" mass="28789">MTGVAALALPLARGYGIERVAVVMPAHNEEEHLEDALRAFQQSADALHRVRPDVDVRLTVVLDSCTDGSAATVAGFVGADRRIGALEVSYRSAGASRAAGARASGIGMPRRRPPGQRWTPPAWAGRTWLANTDADSRVPENWLVRQLEFAEAGADAVLGSVEPDPAGMDPELLRRWRERHPFHEDHPHIYGANFGVRASAYLAAGGFARITSEEDRALVHGLRSRAFTVTATDSNRVVTSGRTHARAPHGFGTYLRSLDRVPPPPAG</sequence>
<proteinExistence type="predicted"/>
<gene>
    <name evidence="7" type="ORF">GCM10009825_03120</name>
</gene>
<feature type="region of interest" description="Disordered" evidence="6">
    <location>
        <begin position="101"/>
        <end position="122"/>
    </location>
</feature>
<evidence type="ECO:0000313" key="7">
    <source>
        <dbReference type="EMBL" id="GAA2126193.1"/>
    </source>
</evidence>
<keyword evidence="5" id="KW-0472">Membrane</keyword>
<comment type="caution">
    <text evidence="7">The sequence shown here is derived from an EMBL/GenBank/DDBJ whole genome shotgun (WGS) entry which is preliminary data.</text>
</comment>
<evidence type="ECO:0000256" key="6">
    <source>
        <dbReference type="SAM" id="MobiDB-lite"/>
    </source>
</evidence>
<keyword evidence="8" id="KW-1185">Reference proteome</keyword>
<dbReference type="EMBL" id="BAAAQB010000006">
    <property type="protein sequence ID" value="GAA2126193.1"/>
    <property type="molecule type" value="Genomic_DNA"/>
</dbReference>
<comment type="subcellular location">
    <subcellularLocation>
        <location evidence="1">Cell membrane</location>
    </subcellularLocation>
</comment>
<evidence type="ECO:0000313" key="8">
    <source>
        <dbReference type="Proteomes" id="UP001500102"/>
    </source>
</evidence>
<evidence type="ECO:0000256" key="4">
    <source>
        <dbReference type="ARBA" id="ARBA00022679"/>
    </source>
</evidence>
<keyword evidence="2" id="KW-1003">Cell membrane</keyword>
<dbReference type="InterPro" id="IPR029044">
    <property type="entry name" value="Nucleotide-diphossugar_trans"/>
</dbReference>
<evidence type="ECO:0000256" key="1">
    <source>
        <dbReference type="ARBA" id="ARBA00004236"/>
    </source>
</evidence>
<accession>A0ABP5K7U1</accession>